<protein>
    <recommendedName>
        <fullName evidence="5">LIM zinc-binding domain-containing protein</fullName>
    </recommendedName>
</protein>
<proteinExistence type="predicted"/>
<dbReference type="SMART" id="SM00132">
    <property type="entry name" value="LIM"/>
    <property type="match status" value="1"/>
</dbReference>
<dbReference type="PROSITE" id="PS50023">
    <property type="entry name" value="LIM_DOMAIN_2"/>
    <property type="match status" value="1"/>
</dbReference>
<feature type="compositionally biased region" description="Basic and acidic residues" evidence="4">
    <location>
        <begin position="606"/>
        <end position="619"/>
    </location>
</feature>
<dbReference type="InterPro" id="IPR001781">
    <property type="entry name" value="Znf_LIM"/>
</dbReference>
<sequence length="941" mass="103523">MSAHHQPPRYPWTHIDADAAAAADSSRPNDPPAAASKRPNASPASATSPHTHSHAPPASTALKTMPGVFLPRANHEHSAYNPPHQLRKHVRFDEATAATAKSASHWLDELQERKGDVLKWLEDVGLKKKDAISNTAQAGKNWFKNLAKRKLGNDASSPRSPIPSLQRSYHCAICQLPVTSIDALVQTGGSHAYHVSCLVCSDCHAPVHPSQYVQGPQGLFILLCETDYQRRLKLFLPDPPDNNKSLSRHTIPHHQDNPNKPCIRPRDLIFCEGCRRPITRDPIQLDEPGTSTTQTWWHSICVKFANQWEIRPITYVPIPRTSISDWKSKQGHESALQWEGRMQEVFTTLDDFEASVFKTCSRVSRFLDRQVFDQAERYGTRLVRKLDRLFRLLDMMYAQTDMAAYFNEYESSRQLVQEFTINYLNFMGALADYPEHLDREYLQIIASSTRHTAQSVRVLIRSVIVWFLSLDLDDATLQSHIQTLKGLASKSSSSTSLVSKDFEFKTRDPRRLSTESTATSASIISTVSDIHTLRRTSPLSGITSLLPRRTNKVPLDDAGNEMLHELPLDTYTVEERKKCRRLSTLSIASAPLDSARRRGQSPPRSCDSDRGAGRISLDNRSKNVDTSILQHDLTSLIDSATLNSSNMAVPHTITPALQRVMNEEILPAKCKPRRKQTSPSLSPSSSPRASIPSHTSNADAHHPSPKVCAQSIADSAVALSDAGNNSSDDSAAGPKSRLVNGHGLLSPSPSSCTFTLSPLPSSPSFSSTLPTFAPNNTVNQDLITLWHDDTVSAKITTPVISPQFTSLVKSSPPNNSIHSPASSPPPSCISSPAPSTINSATTPLLPAAALPPPPAPTLQIVTVEEAANLSIEELVCFAARNIRRDASKAGEWATILKTHEIMTVGDLDYLEEEDWDRLGLSLLAVRAIRKAKQQLVASVAM</sequence>
<keyword evidence="3" id="KW-0440">LIM domain</keyword>
<feature type="region of interest" description="Disordered" evidence="4">
    <location>
        <begin position="807"/>
        <end position="835"/>
    </location>
</feature>
<feature type="domain" description="LIM zinc-binding" evidence="5">
    <location>
        <begin position="169"/>
        <end position="234"/>
    </location>
</feature>
<feature type="region of interest" description="Disordered" evidence="4">
    <location>
        <begin position="1"/>
        <end position="62"/>
    </location>
</feature>
<reference evidence="8 9" key="1">
    <citation type="journal article" date="2019" name="Sci. Rep.">
        <title>Comparative genomics of chytrid fungi reveal insights into the obligate biotrophic and pathogenic lifestyle of Synchytrium endobioticum.</title>
        <authorList>
            <person name="van de Vossenberg B.T.L.H."/>
            <person name="Warris S."/>
            <person name="Nguyen H.D.T."/>
            <person name="van Gent-Pelzer M.P.E."/>
            <person name="Joly D.L."/>
            <person name="van de Geest H.C."/>
            <person name="Bonants P.J.M."/>
            <person name="Smith D.S."/>
            <person name="Levesque C.A."/>
            <person name="van der Lee T.A.J."/>
        </authorList>
    </citation>
    <scope>NUCLEOTIDE SEQUENCE [LARGE SCALE GENOMIC DNA]</scope>
    <source>
        <strain evidence="6 9">LEV6574</strain>
        <strain evidence="7 8">MB42</strain>
    </source>
</reference>
<name>A0A507CSH0_9FUNG</name>
<dbReference type="GO" id="GO:0046872">
    <property type="term" value="F:metal ion binding"/>
    <property type="evidence" value="ECO:0007669"/>
    <property type="project" value="UniProtKB-KW"/>
</dbReference>
<evidence type="ECO:0000313" key="8">
    <source>
        <dbReference type="Proteomes" id="UP000317494"/>
    </source>
</evidence>
<dbReference type="VEuPathDB" id="FungiDB:SeMB42_g01197"/>
<keyword evidence="1 3" id="KW-0479">Metal-binding</keyword>
<evidence type="ECO:0000256" key="3">
    <source>
        <dbReference type="PROSITE-ProRule" id="PRU00125"/>
    </source>
</evidence>
<dbReference type="Proteomes" id="UP000317494">
    <property type="component" value="Unassembled WGS sequence"/>
</dbReference>
<evidence type="ECO:0000259" key="5">
    <source>
        <dbReference type="PROSITE" id="PS50023"/>
    </source>
</evidence>
<comment type="caution">
    <text evidence="6">The sequence shown here is derived from an EMBL/GenBank/DDBJ whole genome shotgun (WGS) entry which is preliminary data.</text>
</comment>
<accession>A0A507CSH0</accession>
<dbReference type="Gene3D" id="2.10.110.10">
    <property type="entry name" value="Cysteine Rich Protein"/>
    <property type="match status" value="1"/>
</dbReference>
<evidence type="ECO:0000313" key="9">
    <source>
        <dbReference type="Proteomes" id="UP000320475"/>
    </source>
</evidence>
<dbReference type="Proteomes" id="UP000320475">
    <property type="component" value="Unassembled WGS sequence"/>
</dbReference>
<dbReference type="Pfam" id="PF00412">
    <property type="entry name" value="LIM"/>
    <property type="match status" value="1"/>
</dbReference>
<feature type="compositionally biased region" description="Low complexity" evidence="4">
    <location>
        <begin position="678"/>
        <end position="696"/>
    </location>
</feature>
<dbReference type="OrthoDB" id="4062651at2759"/>
<feature type="compositionally biased region" description="Low complexity" evidence="4">
    <location>
        <begin position="720"/>
        <end position="733"/>
    </location>
</feature>
<evidence type="ECO:0000313" key="6">
    <source>
        <dbReference type="EMBL" id="TPX42104.1"/>
    </source>
</evidence>
<organism evidence="6 9">
    <name type="scientific">Synchytrium endobioticum</name>
    <dbReference type="NCBI Taxonomy" id="286115"/>
    <lineage>
        <taxon>Eukaryota</taxon>
        <taxon>Fungi</taxon>
        <taxon>Fungi incertae sedis</taxon>
        <taxon>Chytridiomycota</taxon>
        <taxon>Chytridiomycota incertae sedis</taxon>
        <taxon>Chytridiomycetes</taxon>
        <taxon>Synchytriales</taxon>
        <taxon>Synchytriaceae</taxon>
        <taxon>Synchytrium</taxon>
    </lineage>
</organism>
<keyword evidence="8" id="KW-1185">Reference proteome</keyword>
<dbReference type="EMBL" id="QEAN01000029">
    <property type="protein sequence ID" value="TPX52729.1"/>
    <property type="molecule type" value="Genomic_DNA"/>
</dbReference>
<evidence type="ECO:0000256" key="4">
    <source>
        <dbReference type="SAM" id="MobiDB-lite"/>
    </source>
</evidence>
<gene>
    <name evidence="6" type="ORF">SeLEV6574_g05764</name>
    <name evidence="7" type="ORF">SeMB42_g01197</name>
</gene>
<feature type="region of interest" description="Disordered" evidence="4">
    <location>
        <begin position="590"/>
        <end position="619"/>
    </location>
</feature>
<dbReference type="PROSITE" id="PS00478">
    <property type="entry name" value="LIM_DOMAIN_1"/>
    <property type="match status" value="1"/>
</dbReference>
<evidence type="ECO:0000313" key="7">
    <source>
        <dbReference type="EMBL" id="TPX52729.1"/>
    </source>
</evidence>
<dbReference type="EMBL" id="QEAM01000286">
    <property type="protein sequence ID" value="TPX42104.1"/>
    <property type="molecule type" value="Genomic_DNA"/>
</dbReference>
<dbReference type="AlphaFoldDB" id="A0A507CSH0"/>
<evidence type="ECO:0000256" key="2">
    <source>
        <dbReference type="ARBA" id="ARBA00022833"/>
    </source>
</evidence>
<feature type="region of interest" description="Disordered" evidence="4">
    <location>
        <begin position="720"/>
        <end position="744"/>
    </location>
</feature>
<feature type="compositionally biased region" description="Low complexity" evidence="4">
    <location>
        <begin position="810"/>
        <end position="821"/>
    </location>
</feature>
<dbReference type="STRING" id="286115.A0A507CSH0"/>
<feature type="compositionally biased region" description="Low complexity" evidence="4">
    <location>
        <begin position="18"/>
        <end position="36"/>
    </location>
</feature>
<evidence type="ECO:0000256" key="1">
    <source>
        <dbReference type="ARBA" id="ARBA00022723"/>
    </source>
</evidence>
<feature type="region of interest" description="Disordered" evidence="4">
    <location>
        <begin position="666"/>
        <end position="705"/>
    </location>
</feature>
<keyword evidence="2 3" id="KW-0862">Zinc</keyword>